<dbReference type="Proteomes" id="UP000008141">
    <property type="component" value="Unassembled WGS sequence"/>
</dbReference>
<dbReference type="Pfam" id="PF06148">
    <property type="entry name" value="COG2_N"/>
    <property type="match status" value="1"/>
</dbReference>
<keyword evidence="4" id="KW-0813">Transport</keyword>
<dbReference type="InterPro" id="IPR024603">
    <property type="entry name" value="COG_complex_COG2_C"/>
</dbReference>
<dbReference type="GO" id="GO:0000139">
    <property type="term" value="C:Golgi membrane"/>
    <property type="evidence" value="ECO:0007669"/>
    <property type="project" value="UniProtKB-SubCell"/>
</dbReference>
<dbReference type="RefSeq" id="XP_005848758.1">
    <property type="nucleotide sequence ID" value="XM_005848696.1"/>
</dbReference>
<dbReference type="GO" id="GO:0015031">
    <property type="term" value="P:protein transport"/>
    <property type="evidence" value="ECO:0007669"/>
    <property type="project" value="UniProtKB-KW"/>
</dbReference>
<dbReference type="InParanoid" id="E1ZBJ6"/>
<evidence type="ECO:0000256" key="8">
    <source>
        <dbReference type="ARBA" id="ARBA00031344"/>
    </source>
</evidence>
<feature type="region of interest" description="Disordered" evidence="9">
    <location>
        <begin position="501"/>
        <end position="531"/>
    </location>
</feature>
<feature type="domain" description="Conserved oligomeric Golgi complex subunit 2 N-terminal" evidence="10">
    <location>
        <begin position="30"/>
        <end position="104"/>
    </location>
</feature>
<dbReference type="Pfam" id="PF12022">
    <property type="entry name" value="COG2_C"/>
    <property type="match status" value="1"/>
</dbReference>
<evidence type="ECO:0000313" key="13">
    <source>
        <dbReference type="Proteomes" id="UP000008141"/>
    </source>
</evidence>
<evidence type="ECO:0000256" key="9">
    <source>
        <dbReference type="SAM" id="MobiDB-lite"/>
    </source>
</evidence>
<organism evidence="13">
    <name type="scientific">Chlorella variabilis</name>
    <name type="common">Green alga</name>
    <dbReference type="NCBI Taxonomy" id="554065"/>
    <lineage>
        <taxon>Eukaryota</taxon>
        <taxon>Viridiplantae</taxon>
        <taxon>Chlorophyta</taxon>
        <taxon>core chlorophytes</taxon>
        <taxon>Trebouxiophyceae</taxon>
        <taxon>Chlorellales</taxon>
        <taxon>Chlorellaceae</taxon>
        <taxon>Chlorella clade</taxon>
        <taxon>Chlorella</taxon>
    </lineage>
</organism>
<evidence type="ECO:0000256" key="7">
    <source>
        <dbReference type="ARBA" id="ARBA00023136"/>
    </source>
</evidence>
<dbReference type="OrthoDB" id="332281at2759"/>
<dbReference type="PANTHER" id="PTHR12961:SF0">
    <property type="entry name" value="CONSERVED OLIGOMERIC GOLGI COMPLEX SUBUNIT 2"/>
    <property type="match status" value="1"/>
</dbReference>
<keyword evidence="6" id="KW-0333">Golgi apparatus</keyword>
<accession>E1ZBJ6</accession>
<reference evidence="12 13" key="1">
    <citation type="journal article" date="2010" name="Plant Cell">
        <title>The Chlorella variabilis NC64A genome reveals adaptation to photosymbiosis, coevolution with viruses, and cryptic sex.</title>
        <authorList>
            <person name="Blanc G."/>
            <person name="Duncan G."/>
            <person name="Agarkova I."/>
            <person name="Borodovsky M."/>
            <person name="Gurnon J."/>
            <person name="Kuo A."/>
            <person name="Lindquist E."/>
            <person name="Lucas S."/>
            <person name="Pangilinan J."/>
            <person name="Polle J."/>
            <person name="Salamov A."/>
            <person name="Terry A."/>
            <person name="Yamada T."/>
            <person name="Dunigan D.D."/>
            <person name="Grigoriev I.V."/>
            <person name="Claverie J.M."/>
            <person name="Van Etten J.L."/>
        </authorList>
    </citation>
    <scope>NUCLEOTIDE SEQUENCE [LARGE SCALE GENOMIC DNA]</scope>
    <source>
        <strain evidence="12 13">NC64A</strain>
    </source>
</reference>
<evidence type="ECO:0000313" key="12">
    <source>
        <dbReference type="EMBL" id="EFN56656.1"/>
    </source>
</evidence>
<comment type="subcellular location">
    <subcellularLocation>
        <location evidence="1">Golgi apparatus membrane</location>
        <topology evidence="1">Peripheral membrane protein</topology>
    </subcellularLocation>
</comment>
<name>E1ZBJ6_CHLVA</name>
<dbReference type="eggNOG" id="KOG2307">
    <property type="taxonomic scope" value="Eukaryota"/>
</dbReference>
<keyword evidence="7" id="KW-0472">Membrane</keyword>
<evidence type="ECO:0000256" key="4">
    <source>
        <dbReference type="ARBA" id="ARBA00022448"/>
    </source>
</evidence>
<evidence type="ECO:0000256" key="1">
    <source>
        <dbReference type="ARBA" id="ARBA00004395"/>
    </source>
</evidence>
<evidence type="ECO:0000259" key="10">
    <source>
        <dbReference type="Pfam" id="PF06148"/>
    </source>
</evidence>
<evidence type="ECO:0000259" key="11">
    <source>
        <dbReference type="Pfam" id="PF12022"/>
    </source>
</evidence>
<evidence type="ECO:0000256" key="5">
    <source>
        <dbReference type="ARBA" id="ARBA00022927"/>
    </source>
</evidence>
<dbReference type="STRING" id="554065.E1ZBJ6"/>
<feature type="domain" description="COG complex component COG2 C-terminal" evidence="11">
    <location>
        <begin position="395"/>
        <end position="730"/>
    </location>
</feature>
<dbReference type="GO" id="GO:0006891">
    <property type="term" value="P:intra-Golgi vesicle-mediated transport"/>
    <property type="evidence" value="ECO:0007669"/>
    <property type="project" value="TreeGrafter"/>
</dbReference>
<dbReference type="GO" id="GO:0007030">
    <property type="term" value="P:Golgi organization"/>
    <property type="evidence" value="ECO:0007669"/>
    <property type="project" value="InterPro"/>
</dbReference>
<proteinExistence type="inferred from homology"/>
<evidence type="ECO:0000256" key="3">
    <source>
        <dbReference type="ARBA" id="ARBA00020977"/>
    </source>
</evidence>
<sequence>MAGAPEAPASMEALASHTASLALDSSRLASWFKPELFTEPEFSPVGYVSDLKRYVPLETLSSELHSHLGALKNKLVEVINDDYNDFVSLSTKLVNVDGALTRMQKPLLELQEKLEAARGGIAGQAAELQSGLQRRQTVAAARALLELMQDTAHVMSKVDKLLGEVRAAGEVGGGSPEELEAHCRLLDRVASEVSRLQFFAARGQELEFMRQLQPRIDGAAEQLQLSLDGALAVTLQSQSPVALGVCLHAYAAIARPQAAEAVVRATLVAPVVHQAVADQKAKAQVGGPSAGTRLGDVLAAVTEGLKAQCAPFLEHTMSQPSTSQPFDFLGGSLLAEVQAALEESLPGVFSAGVPATFHANFQAALRFVDALEGYCTTQAQVEAFRGSAAYGAFMRRWNLPVYFSLRFQDIAGALESKLTAAALQPAGGEGGAADAATPRFAWAPSAALWAGLQRCASRDVFLPQLADKFVRLTLQLIARYAAWISSGMEQRAKAAAAAAAAGGQPPAGGDQAGAAASASAAANGQTSDGTGTAAAASWEAAATPEQLAALRRDVDVLLSSLLSTFVPQLSALLAELPPEAAEATASAFSEGAERLEAAGAAVMGAVAESLTEKSVVVLKQLRGIVATFRMTSRSLPSRPSHYVSMILAPLHQFLQADVASKLSPEARQQLAVAVVTGVSGRYLHLAADTLSTVRKTESSLKRLKARQQGGEGGAAPDTDKMIGQQLLLDVQEFGRQATQAGVDAAQLDSYRQLWQMVAPEEQKDTAL</sequence>
<dbReference type="PANTHER" id="PTHR12961">
    <property type="entry name" value="CONSERVED OLIGOMERIC GOLGI COMPLEX COMPONENT 2"/>
    <property type="match status" value="1"/>
</dbReference>
<evidence type="ECO:0000256" key="2">
    <source>
        <dbReference type="ARBA" id="ARBA00007603"/>
    </source>
</evidence>
<keyword evidence="13" id="KW-1185">Reference proteome</keyword>
<dbReference type="EMBL" id="GL433841">
    <property type="protein sequence ID" value="EFN56656.1"/>
    <property type="molecule type" value="Genomic_DNA"/>
</dbReference>
<dbReference type="FunCoup" id="E1ZBJ6">
    <property type="interactions" value="2012"/>
</dbReference>
<gene>
    <name evidence="12" type="ORF">CHLNCDRAFT_57543</name>
</gene>
<dbReference type="InterPro" id="IPR009316">
    <property type="entry name" value="COG2"/>
</dbReference>
<dbReference type="KEGG" id="cvr:CHLNCDRAFT_57543"/>
<feature type="compositionally biased region" description="Low complexity" evidence="9">
    <location>
        <begin position="501"/>
        <end position="522"/>
    </location>
</feature>
<dbReference type="OMA" id="CWAEGVY"/>
<dbReference type="AlphaFoldDB" id="E1ZBJ6"/>
<evidence type="ECO:0000256" key="6">
    <source>
        <dbReference type="ARBA" id="ARBA00023034"/>
    </source>
</evidence>
<dbReference type="GeneID" id="17356212"/>
<comment type="similarity">
    <text evidence="2">Belongs to the COG2 family.</text>
</comment>
<dbReference type="InterPro" id="IPR024602">
    <property type="entry name" value="COG_su2_N"/>
</dbReference>
<dbReference type="GO" id="GO:0017119">
    <property type="term" value="C:Golgi transport complex"/>
    <property type="evidence" value="ECO:0007669"/>
    <property type="project" value="TreeGrafter"/>
</dbReference>
<protein>
    <recommendedName>
        <fullName evidence="3">Conserved oligomeric Golgi complex subunit 2</fullName>
    </recommendedName>
    <alternativeName>
        <fullName evidence="8">Component of oligomeric Golgi complex 2</fullName>
    </alternativeName>
</protein>
<keyword evidence="5" id="KW-0653">Protein transport</keyword>